<evidence type="ECO:0000313" key="3">
    <source>
        <dbReference type="Proteomes" id="UP000193006"/>
    </source>
</evidence>
<sequence>MTVKELNMKKQSYAGTQVQAEKFVEEAKKDMHLVSWKISEKYNKYGQYFLIDLAYSYNTPKEIMEAQPEKTEDPHEGIEYAVDLGGNVEVKKAVEEVAATVEDAPEEEWDEEESEKVDSDDLEDDELPF</sequence>
<dbReference type="RefSeq" id="WP_235820566.1">
    <property type="nucleotide sequence ID" value="NZ_CP020814.1"/>
</dbReference>
<keyword evidence="3" id="KW-1185">Reference proteome</keyword>
<protein>
    <submittedName>
        <fullName evidence="2">Uncharacterized protein</fullName>
    </submittedName>
</protein>
<evidence type="ECO:0000313" key="2">
    <source>
        <dbReference type="EMBL" id="ARK32150.1"/>
    </source>
</evidence>
<name>A0A1X9MHU2_9BACI</name>
<gene>
    <name evidence="2" type="ORF">BkAM31D_21155</name>
</gene>
<dbReference type="Proteomes" id="UP000193006">
    <property type="component" value="Chromosome"/>
</dbReference>
<accession>A0A1X9MHU2</accession>
<dbReference type="STRING" id="199441.BkAM31D_21155"/>
<dbReference type="EMBL" id="CP020814">
    <property type="protein sequence ID" value="ARK32150.1"/>
    <property type="molecule type" value="Genomic_DNA"/>
</dbReference>
<dbReference type="AlphaFoldDB" id="A0A1X9MHU2"/>
<dbReference type="KEGG" id="bkw:BkAM31D_21155"/>
<reference evidence="2 3" key="1">
    <citation type="submission" date="2017-04" db="EMBL/GenBank/DDBJ databases">
        <title>Bacillus krulwichiae AM31D Genome sequencing and assembly.</title>
        <authorList>
            <person name="Krulwich T.A."/>
            <person name="Anastor L."/>
            <person name="Ehrlich R."/>
            <person name="Ehrlich G.D."/>
            <person name="Janto B."/>
        </authorList>
    </citation>
    <scope>NUCLEOTIDE SEQUENCE [LARGE SCALE GENOMIC DNA]</scope>
    <source>
        <strain evidence="2 3">AM31D</strain>
    </source>
</reference>
<organism evidence="2 3">
    <name type="scientific">Halalkalibacter krulwichiae</name>
    <dbReference type="NCBI Taxonomy" id="199441"/>
    <lineage>
        <taxon>Bacteria</taxon>
        <taxon>Bacillati</taxon>
        <taxon>Bacillota</taxon>
        <taxon>Bacilli</taxon>
        <taxon>Bacillales</taxon>
        <taxon>Bacillaceae</taxon>
        <taxon>Halalkalibacter</taxon>
    </lineage>
</organism>
<feature type="compositionally biased region" description="Acidic residues" evidence="1">
    <location>
        <begin position="103"/>
        <end position="129"/>
    </location>
</feature>
<evidence type="ECO:0000256" key="1">
    <source>
        <dbReference type="SAM" id="MobiDB-lite"/>
    </source>
</evidence>
<feature type="region of interest" description="Disordered" evidence="1">
    <location>
        <begin position="100"/>
        <end position="129"/>
    </location>
</feature>
<proteinExistence type="predicted"/>